<keyword evidence="1" id="KW-0812">Transmembrane</keyword>
<dbReference type="AlphaFoldDB" id="A0A7W8HHR2"/>
<gene>
    <name evidence="2" type="ORF">HNQ70_001533</name>
</gene>
<protein>
    <submittedName>
        <fullName evidence="2">Glucan phosphoethanolaminetransferase (Alkaline phosphatase superfamily)</fullName>
    </submittedName>
</protein>
<keyword evidence="3" id="KW-1185">Reference proteome</keyword>
<sequence>MHLALWLACLGALIVLLNAKINLDAPWKEYAALLVLAVLVVGLLLTFPVLHWGESSDENCRWEHDKAGPHLVCE</sequence>
<keyword evidence="2" id="KW-0808">Transferase</keyword>
<reference evidence="2 3" key="1">
    <citation type="submission" date="2020-08" db="EMBL/GenBank/DDBJ databases">
        <title>Genomic Encyclopedia of Type Strains, Phase IV (KMG-IV): sequencing the most valuable type-strain genomes for metagenomic binning, comparative biology and taxonomic classification.</title>
        <authorList>
            <person name="Goeker M."/>
        </authorList>
    </citation>
    <scope>NUCLEOTIDE SEQUENCE [LARGE SCALE GENOMIC DNA]</scope>
    <source>
        <strain evidence="2 3">DSM 29781</strain>
    </source>
</reference>
<evidence type="ECO:0000313" key="3">
    <source>
        <dbReference type="Proteomes" id="UP000532440"/>
    </source>
</evidence>
<dbReference type="GO" id="GO:0016740">
    <property type="term" value="F:transferase activity"/>
    <property type="evidence" value="ECO:0007669"/>
    <property type="project" value="UniProtKB-KW"/>
</dbReference>
<dbReference type="EMBL" id="JACHGB010000003">
    <property type="protein sequence ID" value="MBB5271523.1"/>
    <property type="molecule type" value="Genomic_DNA"/>
</dbReference>
<evidence type="ECO:0000313" key="2">
    <source>
        <dbReference type="EMBL" id="MBB5271523.1"/>
    </source>
</evidence>
<name>A0A7W8HHR2_9BURK</name>
<accession>A0A7W8HHR2</accession>
<proteinExistence type="predicted"/>
<keyword evidence="1" id="KW-0472">Membrane</keyword>
<feature type="transmembrane region" description="Helical" evidence="1">
    <location>
        <begin position="29"/>
        <end position="52"/>
    </location>
</feature>
<organism evidence="2 3">
    <name type="scientific">Quisquiliibacterium transsilvanicum</name>
    <dbReference type="NCBI Taxonomy" id="1549638"/>
    <lineage>
        <taxon>Bacteria</taxon>
        <taxon>Pseudomonadati</taxon>
        <taxon>Pseudomonadota</taxon>
        <taxon>Betaproteobacteria</taxon>
        <taxon>Burkholderiales</taxon>
        <taxon>Burkholderiaceae</taxon>
        <taxon>Quisquiliibacterium</taxon>
    </lineage>
</organism>
<evidence type="ECO:0000256" key="1">
    <source>
        <dbReference type="SAM" id="Phobius"/>
    </source>
</evidence>
<dbReference type="Proteomes" id="UP000532440">
    <property type="component" value="Unassembled WGS sequence"/>
</dbReference>
<comment type="caution">
    <text evidence="2">The sequence shown here is derived from an EMBL/GenBank/DDBJ whole genome shotgun (WGS) entry which is preliminary data.</text>
</comment>
<keyword evidence="1" id="KW-1133">Transmembrane helix</keyword>